<organism evidence="2 3">
    <name type="scientific">Silvimonas amylolytica</name>
    <dbReference type="NCBI Taxonomy" id="449663"/>
    <lineage>
        <taxon>Bacteria</taxon>
        <taxon>Pseudomonadati</taxon>
        <taxon>Pseudomonadota</taxon>
        <taxon>Betaproteobacteria</taxon>
        <taxon>Neisseriales</taxon>
        <taxon>Chitinibacteraceae</taxon>
        <taxon>Silvimonas</taxon>
    </lineage>
</organism>
<feature type="transmembrane region" description="Helical" evidence="1">
    <location>
        <begin position="6"/>
        <end position="32"/>
    </location>
</feature>
<evidence type="ECO:0000256" key="1">
    <source>
        <dbReference type="SAM" id="Phobius"/>
    </source>
</evidence>
<evidence type="ECO:0000313" key="3">
    <source>
        <dbReference type="Proteomes" id="UP000621859"/>
    </source>
</evidence>
<evidence type="ECO:0000313" key="2">
    <source>
        <dbReference type="EMBL" id="GGP26709.1"/>
    </source>
</evidence>
<protein>
    <submittedName>
        <fullName evidence="2">Uncharacterized protein</fullName>
    </submittedName>
</protein>
<keyword evidence="3" id="KW-1185">Reference proteome</keyword>
<dbReference type="EMBL" id="BMLY01000004">
    <property type="protein sequence ID" value="GGP26709.1"/>
    <property type="molecule type" value="Genomic_DNA"/>
</dbReference>
<name>A0ABQ2PN71_9NEIS</name>
<sequence>MGTLSGFFNILLVGFLVVFFVLPSLWGAYLLLRRLMRGKRAEQKLAILAATVLALTLWSILPALSGVRIPERSVVSPDGKYRVEMFEPLTLTPYVFWQHLFVGNVMYARLYEQSTGRFLGQANWYSFTRSDEDIGPLMWPGDFGRQAFDAGDTERGEHEGLSIPVPASPPWWGLLFHIMPSGRRGGEA</sequence>
<accession>A0ABQ2PN71</accession>
<feature type="transmembrane region" description="Helical" evidence="1">
    <location>
        <begin position="44"/>
        <end position="64"/>
    </location>
</feature>
<keyword evidence="1" id="KW-0812">Transmembrane</keyword>
<reference evidence="3" key="1">
    <citation type="journal article" date="2019" name="Int. J. Syst. Evol. Microbiol.">
        <title>The Global Catalogue of Microorganisms (GCM) 10K type strain sequencing project: providing services to taxonomists for standard genome sequencing and annotation.</title>
        <authorList>
            <consortium name="The Broad Institute Genomics Platform"/>
            <consortium name="The Broad Institute Genome Sequencing Center for Infectious Disease"/>
            <person name="Wu L."/>
            <person name="Ma J."/>
        </authorList>
    </citation>
    <scope>NUCLEOTIDE SEQUENCE [LARGE SCALE GENOMIC DNA]</scope>
    <source>
        <strain evidence="3">CGMCC 1.8860</strain>
    </source>
</reference>
<gene>
    <name evidence="2" type="ORF">GCM10010971_25280</name>
</gene>
<dbReference type="Proteomes" id="UP000621859">
    <property type="component" value="Unassembled WGS sequence"/>
</dbReference>
<comment type="caution">
    <text evidence="2">The sequence shown here is derived from an EMBL/GenBank/DDBJ whole genome shotgun (WGS) entry which is preliminary data.</text>
</comment>
<keyword evidence="1" id="KW-0472">Membrane</keyword>
<keyword evidence="1" id="KW-1133">Transmembrane helix</keyword>
<proteinExistence type="predicted"/>